<dbReference type="Gene3D" id="3.60.15.10">
    <property type="entry name" value="Ribonuclease Z/Hydroxyacylglutathione hydrolase-like"/>
    <property type="match status" value="1"/>
</dbReference>
<reference evidence="2 3" key="1">
    <citation type="submission" date="2018-05" db="EMBL/GenBank/DDBJ databases">
        <title>Complete genome sequence of Gordonia terrae NRRL B-16283.</title>
        <authorList>
            <person name="Garlena R.A."/>
            <person name="Russell D.A."/>
            <person name="Hatfull G.F."/>
        </authorList>
    </citation>
    <scope>NUCLEOTIDE SEQUENCE [LARGE SCALE GENOMIC DNA]</scope>
    <source>
        <strain evidence="2 3">NRRL B-16283</strain>
    </source>
</reference>
<dbReference type="Proteomes" id="UP000247118">
    <property type="component" value="Chromosome"/>
</dbReference>
<proteinExistence type="predicted"/>
<evidence type="ECO:0000259" key="1">
    <source>
        <dbReference type="SMART" id="SM00849"/>
    </source>
</evidence>
<dbReference type="SUPFAM" id="SSF56281">
    <property type="entry name" value="Metallo-hydrolase/oxidoreductase"/>
    <property type="match status" value="1"/>
</dbReference>
<dbReference type="AlphaFoldDB" id="A0AAD0K8P0"/>
<dbReference type="CDD" id="cd07739">
    <property type="entry name" value="metallo-hydrolase-like_MBL-fold"/>
    <property type="match status" value="1"/>
</dbReference>
<dbReference type="InterPro" id="IPR050855">
    <property type="entry name" value="NDM-1-like"/>
</dbReference>
<dbReference type="Pfam" id="PF00753">
    <property type="entry name" value="Lactamase_B"/>
    <property type="match status" value="1"/>
</dbReference>
<dbReference type="EMBL" id="CP029604">
    <property type="protein sequence ID" value="AWO82894.1"/>
    <property type="molecule type" value="Genomic_DNA"/>
</dbReference>
<dbReference type="InterPro" id="IPR036866">
    <property type="entry name" value="RibonucZ/Hydroxyglut_hydro"/>
</dbReference>
<sequence>MHFANFKFHLTARLIGVKRMSEPEAAPQLSVVTSAPVALTTGGTFSPTTATLISGPSEVALVDTLYTPRDVELLGDEIEATGKVLTTIFITHAHFDHYVGLGALLDRFPDARGVALAPVVDLIEKNMAADKTITDDWLPGNVTDYSRIPEVLDGNVFTVDGIELRAVDVGQADIEHSSVLHIPSIAAVIAGDVAYNGVHQMLGLSGPDDWQRWIDSVDRVAALSPRTVVAGHKIPGRSDDDVAAILDGTRDYISAFMHESTVASGPEALVAAMVGHFPDFANPATLHFSAMMHFQRERND</sequence>
<dbReference type="PANTHER" id="PTHR42951:SF14">
    <property type="entry name" value="METALLO-BETA-LACTAMASE SUPERFAMILY PROTEIN"/>
    <property type="match status" value="1"/>
</dbReference>
<dbReference type="SMART" id="SM00849">
    <property type="entry name" value="Lactamase_B"/>
    <property type="match status" value="1"/>
</dbReference>
<evidence type="ECO:0000313" key="3">
    <source>
        <dbReference type="Proteomes" id="UP000247118"/>
    </source>
</evidence>
<dbReference type="InterPro" id="IPR001279">
    <property type="entry name" value="Metallo-B-lactamas"/>
</dbReference>
<feature type="domain" description="Metallo-beta-lactamase" evidence="1">
    <location>
        <begin position="47"/>
        <end position="232"/>
    </location>
</feature>
<evidence type="ECO:0000313" key="2">
    <source>
        <dbReference type="EMBL" id="AWO82894.1"/>
    </source>
</evidence>
<dbReference type="PANTHER" id="PTHR42951">
    <property type="entry name" value="METALLO-BETA-LACTAMASE DOMAIN-CONTAINING"/>
    <property type="match status" value="1"/>
</dbReference>
<gene>
    <name evidence="2" type="ORF">DLJ61_04450</name>
</gene>
<protein>
    <submittedName>
        <fullName evidence="2">MBL fold metallo-hydrolase</fullName>
    </submittedName>
</protein>
<organism evidence="2 3">
    <name type="scientific">Gordonia terrae</name>
    <dbReference type="NCBI Taxonomy" id="2055"/>
    <lineage>
        <taxon>Bacteria</taxon>
        <taxon>Bacillati</taxon>
        <taxon>Actinomycetota</taxon>
        <taxon>Actinomycetes</taxon>
        <taxon>Mycobacteriales</taxon>
        <taxon>Gordoniaceae</taxon>
        <taxon>Gordonia</taxon>
    </lineage>
</organism>
<accession>A0AAD0K8P0</accession>
<name>A0AAD0K8P0_9ACTN</name>